<dbReference type="SMART" id="SM00729">
    <property type="entry name" value="Elp3"/>
    <property type="match status" value="1"/>
</dbReference>
<dbReference type="InterPro" id="IPR007197">
    <property type="entry name" value="rSAM"/>
</dbReference>
<evidence type="ECO:0000256" key="5">
    <source>
        <dbReference type="ARBA" id="ARBA00023014"/>
    </source>
</evidence>
<dbReference type="InterPro" id="IPR058240">
    <property type="entry name" value="rSAM_sf"/>
</dbReference>
<proteinExistence type="predicted"/>
<feature type="non-terminal residue" evidence="7">
    <location>
        <position position="1"/>
    </location>
</feature>
<keyword evidence="5" id="KW-0411">Iron-sulfur</keyword>
<dbReference type="Pfam" id="PF13282">
    <property type="entry name" value="DUF4070"/>
    <property type="match status" value="1"/>
</dbReference>
<evidence type="ECO:0000256" key="2">
    <source>
        <dbReference type="ARBA" id="ARBA00022691"/>
    </source>
</evidence>
<dbReference type="PANTHER" id="PTHR43409:SF3">
    <property type="entry name" value="HYPOTHETICAL METHYLTRANSFERASE"/>
    <property type="match status" value="1"/>
</dbReference>
<dbReference type="GO" id="GO:0005829">
    <property type="term" value="C:cytosol"/>
    <property type="evidence" value="ECO:0007669"/>
    <property type="project" value="TreeGrafter"/>
</dbReference>
<comment type="caution">
    <text evidence="7">The sequence shown here is derived from an EMBL/GenBank/DDBJ whole genome shotgun (WGS) entry which is preliminary data.</text>
</comment>
<evidence type="ECO:0000256" key="4">
    <source>
        <dbReference type="ARBA" id="ARBA00023004"/>
    </source>
</evidence>
<dbReference type="AlphaFoldDB" id="X0W8Q2"/>
<reference evidence="7" key="1">
    <citation type="journal article" date="2014" name="Front. Microbiol.">
        <title>High frequency of phylogenetically diverse reductive dehalogenase-homologous genes in deep subseafloor sedimentary metagenomes.</title>
        <authorList>
            <person name="Kawai M."/>
            <person name="Futagami T."/>
            <person name="Toyoda A."/>
            <person name="Takaki Y."/>
            <person name="Nishi S."/>
            <person name="Hori S."/>
            <person name="Arai W."/>
            <person name="Tsubouchi T."/>
            <person name="Morono Y."/>
            <person name="Uchiyama I."/>
            <person name="Ito T."/>
            <person name="Fujiyama A."/>
            <person name="Inagaki F."/>
            <person name="Takami H."/>
        </authorList>
    </citation>
    <scope>NUCLEOTIDE SEQUENCE</scope>
    <source>
        <strain evidence="7">Expedition CK06-06</strain>
    </source>
</reference>
<dbReference type="SUPFAM" id="SSF102114">
    <property type="entry name" value="Radical SAM enzymes"/>
    <property type="match status" value="1"/>
</dbReference>
<keyword evidence="4" id="KW-0408">Iron</keyword>
<evidence type="ECO:0000256" key="1">
    <source>
        <dbReference type="ARBA" id="ARBA00001966"/>
    </source>
</evidence>
<dbReference type="GO" id="GO:0003824">
    <property type="term" value="F:catalytic activity"/>
    <property type="evidence" value="ECO:0007669"/>
    <property type="project" value="InterPro"/>
</dbReference>
<sequence>PNNCDFCDVVKLVGRKYRTKSIEQIMTEVKNSYALGAETVFFSDDNFVVNRKFTIELLSELIEWNKALSRPLSFSTQTTVQVGADEEILRLMADAKFSVLFMGLETTRKECLREVNKGQMVRFDPEKVIPKISSYGIIPFLGMIVGFDHDDVSIFDEFERFLDKTSSPIASISILNAPKHTALYSRMKKEGRLIEDFRGFWHFSTNIVPKQMSWEELHSGHSDLFRRIYEPENFEKRLINWLAGVKYFTPLYSNRKRN</sequence>
<dbReference type="Gene3D" id="3.80.30.20">
    <property type="entry name" value="tm_1862 like domain"/>
    <property type="match status" value="1"/>
</dbReference>
<dbReference type="GO" id="GO:0051536">
    <property type="term" value="F:iron-sulfur cluster binding"/>
    <property type="evidence" value="ECO:0007669"/>
    <property type="project" value="UniProtKB-KW"/>
</dbReference>
<dbReference type="GO" id="GO:0046872">
    <property type="term" value="F:metal ion binding"/>
    <property type="evidence" value="ECO:0007669"/>
    <property type="project" value="UniProtKB-KW"/>
</dbReference>
<feature type="non-terminal residue" evidence="7">
    <location>
        <position position="258"/>
    </location>
</feature>
<protein>
    <recommendedName>
        <fullName evidence="6">Radical SAM core domain-containing protein</fullName>
    </recommendedName>
</protein>
<gene>
    <name evidence="7" type="ORF">S01H1_54740</name>
</gene>
<dbReference type="PANTHER" id="PTHR43409">
    <property type="entry name" value="ANAEROBIC MAGNESIUM-PROTOPORPHYRIN IX MONOMETHYL ESTER CYCLASE-RELATED"/>
    <property type="match status" value="1"/>
</dbReference>
<dbReference type="EMBL" id="BARS01035533">
    <property type="protein sequence ID" value="GAG19632.1"/>
    <property type="molecule type" value="Genomic_DNA"/>
</dbReference>
<keyword evidence="3" id="KW-0479">Metal-binding</keyword>
<name>X0W8Q2_9ZZZZ</name>
<organism evidence="7">
    <name type="scientific">marine sediment metagenome</name>
    <dbReference type="NCBI Taxonomy" id="412755"/>
    <lineage>
        <taxon>unclassified sequences</taxon>
        <taxon>metagenomes</taxon>
        <taxon>ecological metagenomes</taxon>
    </lineage>
</organism>
<dbReference type="Pfam" id="PF04055">
    <property type="entry name" value="Radical_SAM"/>
    <property type="match status" value="1"/>
</dbReference>
<evidence type="ECO:0000259" key="6">
    <source>
        <dbReference type="PROSITE" id="PS51918"/>
    </source>
</evidence>
<comment type="cofactor">
    <cofactor evidence="1">
        <name>[4Fe-4S] cluster</name>
        <dbReference type="ChEBI" id="CHEBI:49883"/>
    </cofactor>
</comment>
<dbReference type="InterPro" id="IPR051198">
    <property type="entry name" value="BchE-like"/>
</dbReference>
<dbReference type="PROSITE" id="PS51918">
    <property type="entry name" value="RADICAL_SAM"/>
    <property type="match status" value="1"/>
</dbReference>
<accession>X0W8Q2</accession>
<keyword evidence="2" id="KW-0949">S-adenosyl-L-methionine</keyword>
<feature type="domain" description="Radical SAM core" evidence="6">
    <location>
        <begin position="1"/>
        <end position="216"/>
    </location>
</feature>
<dbReference type="InterPro" id="IPR006638">
    <property type="entry name" value="Elp3/MiaA/NifB-like_rSAM"/>
</dbReference>
<evidence type="ECO:0000256" key="3">
    <source>
        <dbReference type="ARBA" id="ARBA00022723"/>
    </source>
</evidence>
<dbReference type="InterPro" id="IPR025274">
    <property type="entry name" value="DUF4070"/>
</dbReference>
<evidence type="ECO:0000313" key="7">
    <source>
        <dbReference type="EMBL" id="GAG19632.1"/>
    </source>
</evidence>
<dbReference type="InterPro" id="IPR023404">
    <property type="entry name" value="rSAM_horseshoe"/>
</dbReference>